<accession>A0A380N723</accession>
<evidence type="ECO:0000256" key="1">
    <source>
        <dbReference type="SAM" id="SignalP"/>
    </source>
</evidence>
<sequence length="124" mass="13536">MVMKKLLRNAASVCAASLICGIGFASAAWAGTDGLSETDGASVRFISYGDKFTVCDTKRDGAAAYNDYFWYDNMGDHRDVNPGSAGSCHTFNHDFPENEAVSFRACEDQPLYPDDCDSWVNRIA</sequence>
<gene>
    <name evidence="2" type="ORF">NCTC7807_01634</name>
</gene>
<dbReference type="AlphaFoldDB" id="A0A380N723"/>
<evidence type="ECO:0000313" key="2">
    <source>
        <dbReference type="EMBL" id="SUP27314.1"/>
    </source>
</evidence>
<dbReference type="Proteomes" id="UP000254150">
    <property type="component" value="Unassembled WGS sequence"/>
</dbReference>
<name>A0A380N723_STRGR</name>
<proteinExistence type="predicted"/>
<evidence type="ECO:0008006" key="4">
    <source>
        <dbReference type="Google" id="ProtNLM"/>
    </source>
</evidence>
<organism evidence="2 3">
    <name type="scientific">Streptomyces griseus</name>
    <dbReference type="NCBI Taxonomy" id="1911"/>
    <lineage>
        <taxon>Bacteria</taxon>
        <taxon>Bacillati</taxon>
        <taxon>Actinomycetota</taxon>
        <taxon>Actinomycetes</taxon>
        <taxon>Kitasatosporales</taxon>
        <taxon>Streptomycetaceae</taxon>
        <taxon>Streptomyces</taxon>
    </lineage>
</organism>
<dbReference type="EMBL" id="UHID01000002">
    <property type="protein sequence ID" value="SUP27314.1"/>
    <property type="molecule type" value="Genomic_DNA"/>
</dbReference>
<keyword evidence="1" id="KW-0732">Signal</keyword>
<feature type="chain" id="PRO_5038771850" description="Secreted protein" evidence="1">
    <location>
        <begin position="31"/>
        <end position="124"/>
    </location>
</feature>
<protein>
    <recommendedName>
        <fullName evidence="4">Secreted protein</fullName>
    </recommendedName>
</protein>
<feature type="signal peptide" evidence="1">
    <location>
        <begin position="1"/>
        <end position="30"/>
    </location>
</feature>
<evidence type="ECO:0000313" key="3">
    <source>
        <dbReference type="Proteomes" id="UP000254150"/>
    </source>
</evidence>
<reference evidence="2 3" key="1">
    <citation type="submission" date="2018-06" db="EMBL/GenBank/DDBJ databases">
        <authorList>
            <consortium name="Pathogen Informatics"/>
            <person name="Doyle S."/>
        </authorList>
    </citation>
    <scope>NUCLEOTIDE SEQUENCE [LARGE SCALE GENOMIC DNA]</scope>
    <source>
        <strain evidence="2 3">NCTC7807</strain>
    </source>
</reference>